<dbReference type="InterPro" id="IPR029034">
    <property type="entry name" value="Cystine-knot_cytokine"/>
</dbReference>
<dbReference type="InterPro" id="IPR015943">
    <property type="entry name" value="WD40/YVTN_repeat-like_dom_sf"/>
</dbReference>
<keyword evidence="2" id="KW-0677">Repeat</keyword>
<dbReference type="Pfam" id="PF00341">
    <property type="entry name" value="PDGF"/>
    <property type="match status" value="2"/>
</dbReference>
<evidence type="ECO:0000256" key="2">
    <source>
        <dbReference type="ARBA" id="ARBA00022737"/>
    </source>
</evidence>
<evidence type="ECO:0000256" key="4">
    <source>
        <dbReference type="RuleBase" id="RU003818"/>
    </source>
</evidence>
<feature type="repeat" description="WD" evidence="3">
    <location>
        <begin position="587"/>
        <end position="629"/>
    </location>
</feature>
<comment type="caution">
    <text evidence="7">The sequence shown here is derived from an EMBL/GenBank/DDBJ whole genome shotgun (WGS) entry which is preliminary data.</text>
</comment>
<evidence type="ECO:0000256" key="1">
    <source>
        <dbReference type="ARBA" id="ARBA00022574"/>
    </source>
</evidence>
<dbReference type="Proteomes" id="UP000681722">
    <property type="component" value="Unassembled WGS sequence"/>
</dbReference>
<keyword evidence="4" id="KW-0339">Growth factor</keyword>
<evidence type="ECO:0000313" key="7">
    <source>
        <dbReference type="EMBL" id="CAF0934213.1"/>
    </source>
</evidence>
<keyword evidence="5" id="KW-0812">Transmembrane</keyword>
<dbReference type="GO" id="GO:0016020">
    <property type="term" value="C:membrane"/>
    <property type="evidence" value="ECO:0007669"/>
    <property type="project" value="InterPro"/>
</dbReference>
<feature type="domain" description="Platelet-derived growth factor (PDGF) family profile" evidence="6">
    <location>
        <begin position="1288"/>
        <end position="1390"/>
    </location>
</feature>
<feature type="domain" description="Platelet-derived growth factor (PDGF) family profile" evidence="6">
    <location>
        <begin position="1537"/>
        <end position="1623"/>
    </location>
</feature>
<dbReference type="CDD" id="cd00200">
    <property type="entry name" value="WD40"/>
    <property type="match status" value="1"/>
</dbReference>
<dbReference type="InterPro" id="IPR019775">
    <property type="entry name" value="WD40_repeat_CS"/>
</dbReference>
<dbReference type="PROSITE" id="PS50294">
    <property type="entry name" value="WD_REPEATS_REGION"/>
    <property type="match status" value="3"/>
</dbReference>
<evidence type="ECO:0000256" key="5">
    <source>
        <dbReference type="SAM" id="Phobius"/>
    </source>
</evidence>
<dbReference type="SUPFAM" id="SSF57501">
    <property type="entry name" value="Cystine-knot cytokines"/>
    <property type="match status" value="2"/>
</dbReference>
<dbReference type="SUPFAM" id="SSF50998">
    <property type="entry name" value="Quinoprotein alcohol dehydrogenase-like"/>
    <property type="match status" value="1"/>
</dbReference>
<dbReference type="GO" id="GO:0008083">
    <property type="term" value="F:growth factor activity"/>
    <property type="evidence" value="ECO:0007669"/>
    <property type="project" value="UniProtKB-KW"/>
</dbReference>
<dbReference type="PANTHER" id="PTHR44464:SF1">
    <property type="entry name" value="WD REPEAT-CONTAINING PROTEIN 17"/>
    <property type="match status" value="1"/>
</dbReference>
<dbReference type="InterPro" id="IPR001680">
    <property type="entry name" value="WD40_rpt"/>
</dbReference>
<dbReference type="EMBL" id="CAJOBC010002031">
    <property type="protein sequence ID" value="CAF3711710.1"/>
    <property type="molecule type" value="Genomic_DNA"/>
</dbReference>
<feature type="transmembrane region" description="Helical" evidence="5">
    <location>
        <begin position="91"/>
        <end position="116"/>
    </location>
</feature>
<dbReference type="PRINTS" id="PR00320">
    <property type="entry name" value="GPROTEINBRPT"/>
</dbReference>
<dbReference type="SUPFAM" id="SSF50978">
    <property type="entry name" value="WD40 repeat-like"/>
    <property type="match status" value="1"/>
</dbReference>
<dbReference type="Pfam" id="PF00400">
    <property type="entry name" value="WD40"/>
    <property type="match status" value="4"/>
</dbReference>
<feature type="repeat" description="WD" evidence="3">
    <location>
        <begin position="630"/>
        <end position="665"/>
    </location>
</feature>
<proteinExistence type="inferred from homology"/>
<dbReference type="Gene3D" id="2.130.10.10">
    <property type="entry name" value="YVTN repeat-like/Quinoprotein amine dehydrogenase"/>
    <property type="match status" value="3"/>
</dbReference>
<comment type="similarity">
    <text evidence="4">Belongs to the PDGF/VEGF growth factor family.</text>
</comment>
<evidence type="ECO:0000256" key="3">
    <source>
        <dbReference type="PROSITE-ProRule" id="PRU00221"/>
    </source>
</evidence>
<dbReference type="SMART" id="SM00141">
    <property type="entry name" value="PDGF"/>
    <property type="match status" value="2"/>
</dbReference>
<evidence type="ECO:0000259" key="6">
    <source>
        <dbReference type="PROSITE" id="PS50278"/>
    </source>
</evidence>
<dbReference type="SMART" id="SM00320">
    <property type="entry name" value="WD40"/>
    <property type="match status" value="8"/>
</dbReference>
<feature type="repeat" description="WD" evidence="3">
    <location>
        <begin position="544"/>
        <end position="586"/>
    </location>
</feature>
<keyword evidence="1 3" id="KW-0853">WD repeat</keyword>
<dbReference type="PROSITE" id="PS50278">
    <property type="entry name" value="PDGF_2"/>
    <property type="match status" value="2"/>
</dbReference>
<dbReference type="PANTHER" id="PTHR44464">
    <property type="entry name" value="WD REPEAT-CONTAINING PROTEIN 17"/>
    <property type="match status" value="1"/>
</dbReference>
<keyword evidence="5" id="KW-1133">Transmembrane helix</keyword>
<dbReference type="OrthoDB" id="2161379at2759"/>
<feature type="repeat" description="WD" evidence="3">
    <location>
        <begin position="434"/>
        <end position="476"/>
    </location>
</feature>
<name>A0A814C234_9BILA</name>
<keyword evidence="5" id="KW-0472">Membrane</keyword>
<evidence type="ECO:0000313" key="8">
    <source>
        <dbReference type="EMBL" id="CAF3711710.1"/>
    </source>
</evidence>
<sequence>MDGYEMPKEAPSWWKNVERIGFYEQPQNVPLRTLTSPLRTPSEHRTGVQFRSSIQIKEIPNGHDEEYVETWEPSMDKVVLGKPVQKSIKKFIVVGFIIGSILLIGAAIGIGTGLVLSQKVSTTADNSLTYNAICTVNSQQFLAEYTKTIRSLSWHQYNADLLVVVADEIPGIIIWNVEQQKSIQKLYVNGNIEFIDWNEENDITFILNEINVYRWHVDHGDKYDPLPGAQNFKSSVTSLSFHRKVLRKFACGHADGSISIFSADTQKRHILIGENISSEITAPDSVSQLDWDPLSMNYLLILKKISGITLFDAETLTIINTFELPRSSAKIRSLQWLPDAPGLFITGDTDNGVLRIWTASQATSLESITIKKSGFHAFLAFIRETVETTDITPVKSLKKQKKIHYPKVQILCAFSDGGIGVYELQKKSWMFLRDEGHVETIFDCRFHSTDPDKLATASFDGTVKVWDISTMTSISTSPGNEGIIYNISWMPGHNLIAAATCKNGVWLYDTDQGKVIKRFVEVCNHAKIRVYYTKASHPTPLKIFSGHEAKVFRVRWSPIRDGYLCSGSDDNSIRIWDYRKDECIGKLCRHKQPVRGLVWHPEIAHLLISGSWDSTIRVWDIETLTCLETIYDHQADVYGLHIHRARPFLMISSSRDSTLRFWSLSRYGEVLYSTLLIKKSLKSIILPLEDKSDTTHCPLLSGTYSREILLKYENTDWSTLIRIMSEYFSISHGVANLWMLVDVINGMDAQLLPEKYRYGIVHSSHLIKFKNGEAFERERKKDVYTGLTSLKREQRLSDAADAHIKIGNIQRYCEIMIELGEWDRALALAPAVSYNYWQDLLQKHILYLKEREDSSLIPYCIAAGDINTLLPFFMDRGRLSDAVISTTAYNDGSIKRLSIQQEYDTTNENYSINSSLCAKAYEELANWYFFCGKPIRAACCHLAVNDGRKALSKLLRCGLLELAVCLGEYLSDINEINCLSKYYLAKRSLNSGNIDIAIELLKSISDPIYLLRICAEYDLYEKANLPSSTEYELLAEELLHIEGKECETILYYFLAQKPAIGIEIAFNYINECLRNESWKLKDVEKMIECLGSINASALTTCTDYISDIQFICAYIGVFKAISYGYNSIVPLLFQTSLKHLRNSIHFSIITPEQIEKEANAWLLWDNNLNSTKQGTRINSVLEGLFKKCHSKERLIVEYGQDVLLGSSLPSKSSKLIRASDEPQSYMSNNDISMWAKVQIANFKAKLSKVRTLKQALAVYADSNINNPHQVAMQMDMRKLESNINKQLESYKTDEKTVQYVAGGCLPRVTCIPVYEKQVKMGEIIFPNCVEVHVCSGCCQEAQFSCSPTKTEIISFSPIIRFENEGNFRITALEPFKTINHTECTCNCKLESNACPNSAQILDKELCHCRDRICNPTCYAMQKCQILHSEQPQSKNMTKKFEYIVLIITLLSLLFFTCKATGEINKTKIADLKAKFAKAKNLQEVLVIIKFANTKNGGNRLLDYMSPEVIRKEERTIINEAAKLFRGASSTVPRNGGCEPRIVCELVPTERHSGNIMSYPNCIEVHRCGGCCQETQFSCVATEEEKVTFSPLLTIHLDNLDDYEVAQPLTLSNHTKCVCECDKKPDDCGKGKKV</sequence>
<gene>
    <name evidence="7" type="ORF">GPM918_LOCUS10352</name>
    <name evidence="8" type="ORF">SRO942_LOCUS10352</name>
</gene>
<dbReference type="EMBL" id="CAJNOQ010002032">
    <property type="protein sequence ID" value="CAF0934213.1"/>
    <property type="molecule type" value="Genomic_DNA"/>
</dbReference>
<organism evidence="7 9">
    <name type="scientific">Didymodactylos carnosus</name>
    <dbReference type="NCBI Taxonomy" id="1234261"/>
    <lineage>
        <taxon>Eukaryota</taxon>
        <taxon>Metazoa</taxon>
        <taxon>Spiralia</taxon>
        <taxon>Gnathifera</taxon>
        <taxon>Rotifera</taxon>
        <taxon>Eurotatoria</taxon>
        <taxon>Bdelloidea</taxon>
        <taxon>Philodinida</taxon>
        <taxon>Philodinidae</taxon>
        <taxon>Didymodactylos</taxon>
    </lineage>
</organism>
<dbReference type="InterPro" id="IPR000072">
    <property type="entry name" value="PDGF/VEGF_dom"/>
</dbReference>
<dbReference type="InterPro" id="IPR011047">
    <property type="entry name" value="Quinoprotein_ADH-like_sf"/>
</dbReference>
<reference evidence="7" key="1">
    <citation type="submission" date="2021-02" db="EMBL/GenBank/DDBJ databases">
        <authorList>
            <person name="Nowell W R."/>
        </authorList>
    </citation>
    <scope>NUCLEOTIDE SEQUENCE</scope>
</reference>
<protein>
    <recommendedName>
        <fullName evidence="6">Platelet-derived growth factor (PDGF) family profile domain-containing protein</fullName>
    </recommendedName>
</protein>
<evidence type="ECO:0000313" key="9">
    <source>
        <dbReference type="Proteomes" id="UP000663829"/>
    </source>
</evidence>
<dbReference type="PROSITE" id="PS50082">
    <property type="entry name" value="WD_REPEATS_2"/>
    <property type="match status" value="4"/>
</dbReference>
<dbReference type="InterPro" id="IPR036322">
    <property type="entry name" value="WD40_repeat_dom_sf"/>
</dbReference>
<dbReference type="Gene3D" id="2.10.90.10">
    <property type="entry name" value="Cystine-knot cytokines"/>
    <property type="match status" value="2"/>
</dbReference>
<dbReference type="InterPro" id="IPR020472">
    <property type="entry name" value="WD40_PAC1"/>
</dbReference>
<accession>A0A814C234</accession>
<keyword evidence="9" id="KW-1185">Reference proteome</keyword>
<dbReference type="PROSITE" id="PS00678">
    <property type="entry name" value="WD_REPEATS_1"/>
    <property type="match status" value="2"/>
</dbReference>
<dbReference type="Proteomes" id="UP000663829">
    <property type="component" value="Unassembled WGS sequence"/>
</dbReference>